<reference evidence="1" key="1">
    <citation type="journal article" date="2014" name="Int. J. Syst. Evol. Microbiol.">
        <title>Complete genome sequence of Corynebacterium casei LMG S-19264T (=DSM 44701T), isolated from a smear-ripened cheese.</title>
        <authorList>
            <consortium name="US DOE Joint Genome Institute (JGI-PGF)"/>
            <person name="Walter F."/>
            <person name="Albersmeier A."/>
            <person name="Kalinowski J."/>
            <person name="Ruckert C."/>
        </authorList>
    </citation>
    <scope>NUCLEOTIDE SEQUENCE</scope>
    <source>
        <strain evidence="1">JCM 4790</strain>
    </source>
</reference>
<protein>
    <submittedName>
        <fullName evidence="1">Uncharacterized protein</fullName>
    </submittedName>
</protein>
<organism evidence="1 2">
    <name type="scientific">Streptomyces minutiscleroticus</name>
    <dbReference type="NCBI Taxonomy" id="68238"/>
    <lineage>
        <taxon>Bacteria</taxon>
        <taxon>Bacillati</taxon>
        <taxon>Actinomycetota</taxon>
        <taxon>Actinomycetes</taxon>
        <taxon>Kitasatosporales</taxon>
        <taxon>Streptomycetaceae</taxon>
        <taxon>Streptomyces</taxon>
    </lineage>
</organism>
<dbReference type="RefSeq" id="WP_190189240.1">
    <property type="nucleotide sequence ID" value="NZ_BMVU01000003.1"/>
</dbReference>
<reference evidence="1" key="2">
    <citation type="submission" date="2020-09" db="EMBL/GenBank/DDBJ databases">
        <authorList>
            <person name="Sun Q."/>
            <person name="Ohkuma M."/>
        </authorList>
    </citation>
    <scope>NUCLEOTIDE SEQUENCE</scope>
    <source>
        <strain evidence="1">JCM 4790</strain>
    </source>
</reference>
<dbReference type="AlphaFoldDB" id="A0A918KG99"/>
<name>A0A918KG99_9ACTN</name>
<evidence type="ECO:0000313" key="1">
    <source>
        <dbReference type="EMBL" id="GGX60391.1"/>
    </source>
</evidence>
<sequence>MRPLVDTIRKLPPGIGHLAHPRTRLGLALRNLLGKALTSAPLAPLTAKLTQVADTDRPLPRIASAP</sequence>
<keyword evidence="2" id="KW-1185">Reference proteome</keyword>
<accession>A0A918KG99</accession>
<dbReference type="EMBL" id="BMVU01000003">
    <property type="protein sequence ID" value="GGX60391.1"/>
    <property type="molecule type" value="Genomic_DNA"/>
</dbReference>
<comment type="caution">
    <text evidence="1">The sequence shown here is derived from an EMBL/GenBank/DDBJ whole genome shotgun (WGS) entry which is preliminary data.</text>
</comment>
<proteinExistence type="predicted"/>
<evidence type="ECO:0000313" key="2">
    <source>
        <dbReference type="Proteomes" id="UP000619244"/>
    </source>
</evidence>
<gene>
    <name evidence="1" type="ORF">GCM10010358_13690</name>
</gene>
<dbReference type="Proteomes" id="UP000619244">
    <property type="component" value="Unassembled WGS sequence"/>
</dbReference>